<sequence length="90" mass="10987">MCRRVSPRRLHEKAETASPIRRFVDRKVQEKKGEEIFFELARLRELSDDAIISSVQDWHNPWTKHRLRTRQFIDYWNGIGEFITRFDIKQ</sequence>
<dbReference type="Proteomes" id="UP000324800">
    <property type="component" value="Unassembled WGS sequence"/>
</dbReference>
<name>A0A5J4V1U7_9EUKA</name>
<proteinExistence type="predicted"/>
<evidence type="ECO:0000313" key="2">
    <source>
        <dbReference type="Proteomes" id="UP000324800"/>
    </source>
</evidence>
<comment type="caution">
    <text evidence="1">The sequence shown here is derived from an EMBL/GenBank/DDBJ whole genome shotgun (WGS) entry which is preliminary data.</text>
</comment>
<gene>
    <name evidence="1" type="ORF">EZS28_027567</name>
</gene>
<accession>A0A5J4V1U7</accession>
<organism evidence="1 2">
    <name type="scientific">Streblomastix strix</name>
    <dbReference type="NCBI Taxonomy" id="222440"/>
    <lineage>
        <taxon>Eukaryota</taxon>
        <taxon>Metamonada</taxon>
        <taxon>Preaxostyla</taxon>
        <taxon>Oxymonadida</taxon>
        <taxon>Streblomastigidae</taxon>
        <taxon>Streblomastix</taxon>
    </lineage>
</organism>
<dbReference type="AlphaFoldDB" id="A0A5J4V1U7"/>
<reference evidence="1 2" key="1">
    <citation type="submission" date="2019-03" db="EMBL/GenBank/DDBJ databases">
        <title>Single cell metagenomics reveals metabolic interactions within the superorganism composed of flagellate Streblomastix strix and complex community of Bacteroidetes bacteria on its surface.</title>
        <authorList>
            <person name="Treitli S.C."/>
            <person name="Kolisko M."/>
            <person name="Husnik F."/>
            <person name="Keeling P."/>
            <person name="Hampl V."/>
        </authorList>
    </citation>
    <scope>NUCLEOTIDE SEQUENCE [LARGE SCALE GENOMIC DNA]</scope>
    <source>
        <strain evidence="1">ST1C</strain>
    </source>
</reference>
<evidence type="ECO:0000313" key="1">
    <source>
        <dbReference type="EMBL" id="KAA6376906.1"/>
    </source>
</evidence>
<protein>
    <submittedName>
        <fullName evidence="1">Uncharacterized protein</fullName>
    </submittedName>
</protein>
<dbReference type="EMBL" id="SNRW01010199">
    <property type="protein sequence ID" value="KAA6376906.1"/>
    <property type="molecule type" value="Genomic_DNA"/>
</dbReference>